<organism evidence="2">
    <name type="scientific">marine sediment metagenome</name>
    <dbReference type="NCBI Taxonomy" id="412755"/>
    <lineage>
        <taxon>unclassified sequences</taxon>
        <taxon>metagenomes</taxon>
        <taxon>ecological metagenomes</taxon>
    </lineage>
</organism>
<feature type="compositionally biased region" description="Polar residues" evidence="1">
    <location>
        <begin position="116"/>
        <end position="125"/>
    </location>
</feature>
<feature type="non-terminal residue" evidence="2">
    <location>
        <position position="1"/>
    </location>
</feature>
<accession>A0A0F9PAK0</accession>
<sequence>ATVGTYWVTAVVVNVSVTLDRNASSGGAISAASVTYINDPIIIESGSGSGEPRIVLPSQNNALTPSLGFGNGKTGLYEETEGILRFAHSGSGGMQLWSSGMGQQAANRPAILIENATSTNPNIGPNYSDPDTGDGSAGLDAASKIAGGVEAQRWTEASRTIETDATVCQDNSGVELKTVAAHGLAIDDVVQVAAGTGALCGGLSVSTNYYVLAVGSTTTATLSASRGGSIVAYTTTGTAFTSYNLEITINFYGAVADQLRVIGNNAAVELEDDGGNLSRIKSGNSQLTISADPDNAVASTDMVFEIDGAEVGRFQQGLGFQSVKGFATQLWDIAGANWETAVINTEYYSPNQCGGIYGVIYRQYFTTVLTSTNPRLDTGSIVTKMVDYVLHTKYTGADRGVGHGNMTAYGTSTDHAYLMLSGASGGGNLSLSLTGYTVITGWVDYTK</sequence>
<evidence type="ECO:0000256" key="1">
    <source>
        <dbReference type="SAM" id="MobiDB-lite"/>
    </source>
</evidence>
<protein>
    <submittedName>
        <fullName evidence="2">Uncharacterized protein</fullName>
    </submittedName>
</protein>
<feature type="region of interest" description="Disordered" evidence="1">
    <location>
        <begin position="116"/>
        <end position="135"/>
    </location>
</feature>
<dbReference type="EMBL" id="LAZR01005679">
    <property type="protein sequence ID" value="KKM98010.1"/>
    <property type="molecule type" value="Genomic_DNA"/>
</dbReference>
<proteinExistence type="predicted"/>
<reference evidence="2" key="1">
    <citation type="journal article" date="2015" name="Nature">
        <title>Complex archaea that bridge the gap between prokaryotes and eukaryotes.</title>
        <authorList>
            <person name="Spang A."/>
            <person name="Saw J.H."/>
            <person name="Jorgensen S.L."/>
            <person name="Zaremba-Niedzwiedzka K."/>
            <person name="Martijn J."/>
            <person name="Lind A.E."/>
            <person name="van Eijk R."/>
            <person name="Schleper C."/>
            <person name="Guy L."/>
            <person name="Ettema T.J."/>
        </authorList>
    </citation>
    <scope>NUCLEOTIDE SEQUENCE</scope>
</reference>
<dbReference type="AlphaFoldDB" id="A0A0F9PAK0"/>
<comment type="caution">
    <text evidence="2">The sequence shown here is derived from an EMBL/GenBank/DDBJ whole genome shotgun (WGS) entry which is preliminary data.</text>
</comment>
<evidence type="ECO:0000313" key="2">
    <source>
        <dbReference type="EMBL" id="KKM98010.1"/>
    </source>
</evidence>
<name>A0A0F9PAK0_9ZZZZ</name>
<gene>
    <name evidence="2" type="ORF">LCGC14_1162190</name>
</gene>